<feature type="transmembrane region" description="Helical" evidence="4">
    <location>
        <begin position="58"/>
        <end position="76"/>
    </location>
</feature>
<evidence type="ECO:0000256" key="3">
    <source>
        <dbReference type="SAM" id="MobiDB-lite"/>
    </source>
</evidence>
<keyword evidence="4" id="KW-0812">Transmembrane</keyword>
<dbReference type="PRINTS" id="PR00834">
    <property type="entry name" value="PROTEASES2C"/>
</dbReference>
<accession>A0ABP8HME6</accession>
<keyword evidence="4" id="KW-0472">Membrane</keyword>
<dbReference type="RefSeq" id="WP_345251824.1">
    <property type="nucleotide sequence ID" value="NZ_BAABFO010000028.1"/>
</dbReference>
<dbReference type="Pfam" id="PF13365">
    <property type="entry name" value="Trypsin_2"/>
    <property type="match status" value="1"/>
</dbReference>
<dbReference type="InterPro" id="IPR001940">
    <property type="entry name" value="Peptidase_S1C"/>
</dbReference>
<dbReference type="Gene3D" id="2.40.10.120">
    <property type="match status" value="1"/>
</dbReference>
<keyword evidence="6" id="KW-1185">Reference proteome</keyword>
<dbReference type="InterPro" id="IPR051201">
    <property type="entry name" value="Chloro_Bact_Ser_Proteases"/>
</dbReference>
<feature type="compositionally biased region" description="Low complexity" evidence="3">
    <location>
        <begin position="1"/>
        <end position="10"/>
    </location>
</feature>
<protein>
    <recommendedName>
        <fullName evidence="7">Trypsin-like serine protease</fullName>
    </recommendedName>
</protein>
<feature type="compositionally biased region" description="Low complexity" evidence="3">
    <location>
        <begin position="141"/>
        <end position="153"/>
    </location>
</feature>
<dbReference type="EMBL" id="BAABFO010000028">
    <property type="protein sequence ID" value="GAA4341149.1"/>
    <property type="molecule type" value="Genomic_DNA"/>
</dbReference>
<reference evidence="6" key="1">
    <citation type="journal article" date="2019" name="Int. J. Syst. Evol. Microbiol.">
        <title>The Global Catalogue of Microorganisms (GCM) 10K type strain sequencing project: providing services to taxonomists for standard genome sequencing and annotation.</title>
        <authorList>
            <consortium name="The Broad Institute Genomics Platform"/>
            <consortium name="The Broad Institute Genome Sequencing Center for Infectious Disease"/>
            <person name="Wu L."/>
            <person name="Ma J."/>
        </authorList>
    </citation>
    <scope>NUCLEOTIDE SEQUENCE [LARGE SCALE GENOMIC DNA]</scope>
    <source>
        <strain evidence="6">JCM 17666</strain>
    </source>
</reference>
<feature type="region of interest" description="Disordered" evidence="3">
    <location>
        <begin position="125"/>
        <end position="184"/>
    </location>
</feature>
<name>A0ABP8HME6_9BURK</name>
<feature type="compositionally biased region" description="Basic and acidic residues" evidence="3">
    <location>
        <begin position="157"/>
        <end position="166"/>
    </location>
</feature>
<feature type="region of interest" description="Disordered" evidence="3">
    <location>
        <begin position="1"/>
        <end position="46"/>
    </location>
</feature>
<evidence type="ECO:0008006" key="7">
    <source>
        <dbReference type="Google" id="ProtNLM"/>
    </source>
</evidence>
<proteinExistence type="predicted"/>
<keyword evidence="4" id="KW-1133">Transmembrane helix</keyword>
<organism evidence="5 6">
    <name type="scientific">Pigmentiphaga soli</name>
    <dbReference type="NCBI Taxonomy" id="1007095"/>
    <lineage>
        <taxon>Bacteria</taxon>
        <taxon>Pseudomonadati</taxon>
        <taxon>Pseudomonadota</taxon>
        <taxon>Betaproteobacteria</taxon>
        <taxon>Burkholderiales</taxon>
        <taxon>Alcaligenaceae</taxon>
        <taxon>Pigmentiphaga</taxon>
    </lineage>
</organism>
<dbReference type="PANTHER" id="PTHR43343">
    <property type="entry name" value="PEPTIDASE S12"/>
    <property type="match status" value="1"/>
</dbReference>
<evidence type="ECO:0000256" key="2">
    <source>
        <dbReference type="ARBA" id="ARBA00022801"/>
    </source>
</evidence>
<evidence type="ECO:0000313" key="6">
    <source>
        <dbReference type="Proteomes" id="UP001501671"/>
    </source>
</evidence>
<evidence type="ECO:0000313" key="5">
    <source>
        <dbReference type="EMBL" id="GAA4341149.1"/>
    </source>
</evidence>
<feature type="compositionally biased region" description="Low complexity" evidence="3">
    <location>
        <begin position="17"/>
        <end position="27"/>
    </location>
</feature>
<dbReference type="SUPFAM" id="SSF50494">
    <property type="entry name" value="Trypsin-like serine proteases"/>
    <property type="match status" value="1"/>
</dbReference>
<sequence>MKRAALYSSSSRRRAPEASSNPAARPEQAASPAHEGPAAGQAPRQGRLRRMLARHERLLAVVCAAALAAVGTALLLRPPHMQRLTQDDIDSAVLHTVQTKTLPSPTMRAAEAVRQSVVRVRGFTDHVADAGPAPKGGKGKPGAAPRPEGKAPAGRGGKPDAARPDPGKPGSPAKPEADDEESSVGSGVVIVDNGTILTNLHVVAGSQRLKVTFYDGFEADADVVATQPDKDLAVIKARAIPDDLPAATLGSTRNLRPGDRVVAVGFPFGIGPSVSAGVVSGLNREFVSPEGKQVLTRLIQFDAAANPGNSGGPLVTMDGEVVGIVTAILNPANTGTFMGIAFATTIESAGSAVGMPPF</sequence>
<evidence type="ECO:0000256" key="1">
    <source>
        <dbReference type="ARBA" id="ARBA00022670"/>
    </source>
</evidence>
<dbReference type="Proteomes" id="UP001501671">
    <property type="component" value="Unassembled WGS sequence"/>
</dbReference>
<keyword evidence="1" id="KW-0645">Protease</keyword>
<dbReference type="PANTHER" id="PTHR43343:SF3">
    <property type="entry name" value="PROTEASE DO-LIKE 8, CHLOROPLASTIC"/>
    <property type="match status" value="1"/>
</dbReference>
<dbReference type="InterPro" id="IPR009003">
    <property type="entry name" value="Peptidase_S1_PA"/>
</dbReference>
<keyword evidence="2" id="KW-0378">Hydrolase</keyword>
<evidence type="ECO:0000256" key="4">
    <source>
        <dbReference type="SAM" id="Phobius"/>
    </source>
</evidence>
<comment type="caution">
    <text evidence="5">The sequence shown here is derived from an EMBL/GenBank/DDBJ whole genome shotgun (WGS) entry which is preliminary data.</text>
</comment>
<gene>
    <name evidence="5" type="ORF">GCM10023144_41510</name>
</gene>